<dbReference type="SMART" id="SM00448">
    <property type="entry name" value="REC"/>
    <property type="match status" value="1"/>
</dbReference>
<evidence type="ECO:0000256" key="1">
    <source>
        <dbReference type="ARBA" id="ARBA00022553"/>
    </source>
</evidence>
<dbReference type="PANTHER" id="PTHR44591:SF3">
    <property type="entry name" value="RESPONSE REGULATORY DOMAIN-CONTAINING PROTEIN"/>
    <property type="match status" value="1"/>
</dbReference>
<dbReference type="STRING" id="1391653.AKJ08_2797"/>
<evidence type="ECO:0000313" key="5">
    <source>
        <dbReference type="Proteomes" id="UP000055590"/>
    </source>
</evidence>
<accession>A0A0K1PFW6</accession>
<dbReference type="RefSeq" id="WP_082343173.1">
    <property type="nucleotide sequence ID" value="NZ_CP012332.1"/>
</dbReference>
<keyword evidence="5" id="KW-1185">Reference proteome</keyword>
<dbReference type="KEGG" id="vin:AKJ08_2797"/>
<dbReference type="Proteomes" id="UP000055590">
    <property type="component" value="Chromosome"/>
</dbReference>
<evidence type="ECO:0000256" key="2">
    <source>
        <dbReference type="PROSITE-ProRule" id="PRU00169"/>
    </source>
</evidence>
<dbReference type="SUPFAM" id="SSF52172">
    <property type="entry name" value="CheY-like"/>
    <property type="match status" value="1"/>
</dbReference>
<protein>
    <submittedName>
        <fullName evidence="4">Response regulator receiver protein</fullName>
    </submittedName>
</protein>
<sequence length="127" mass="14356">MEPTRKILIIDDSEISLEMEKFVLEARGHQVATAMNLVEFDKRLKAFQPELILVDVEMPDIPGNELVRILKQSCETDRIPIVLFSAKPDEELALLAERSGADGHLSKSNGIERLGEMVDELVRSIIW</sequence>
<name>A0A0K1PFW6_9BACT</name>
<gene>
    <name evidence="4" type="ORF">AKJ08_2797</name>
</gene>
<dbReference type="InterPro" id="IPR001789">
    <property type="entry name" value="Sig_transdc_resp-reg_receiver"/>
</dbReference>
<dbReference type="Pfam" id="PF00072">
    <property type="entry name" value="Response_reg"/>
    <property type="match status" value="1"/>
</dbReference>
<dbReference type="EMBL" id="CP012332">
    <property type="protein sequence ID" value="AKU92410.1"/>
    <property type="molecule type" value="Genomic_DNA"/>
</dbReference>
<dbReference type="PROSITE" id="PS50110">
    <property type="entry name" value="RESPONSE_REGULATORY"/>
    <property type="match status" value="1"/>
</dbReference>
<dbReference type="OrthoDB" id="5432534at2"/>
<dbReference type="Gene3D" id="3.40.50.2300">
    <property type="match status" value="1"/>
</dbReference>
<feature type="modified residue" description="4-aspartylphosphate" evidence="2">
    <location>
        <position position="55"/>
    </location>
</feature>
<dbReference type="PANTHER" id="PTHR44591">
    <property type="entry name" value="STRESS RESPONSE REGULATOR PROTEIN 1"/>
    <property type="match status" value="1"/>
</dbReference>
<evidence type="ECO:0000313" key="4">
    <source>
        <dbReference type="EMBL" id="AKU92410.1"/>
    </source>
</evidence>
<dbReference type="GO" id="GO:0000160">
    <property type="term" value="P:phosphorelay signal transduction system"/>
    <property type="evidence" value="ECO:0007669"/>
    <property type="project" value="InterPro"/>
</dbReference>
<feature type="domain" description="Response regulatory" evidence="3">
    <location>
        <begin position="6"/>
        <end position="122"/>
    </location>
</feature>
<proteinExistence type="predicted"/>
<dbReference type="CDD" id="cd00156">
    <property type="entry name" value="REC"/>
    <property type="match status" value="1"/>
</dbReference>
<evidence type="ECO:0000259" key="3">
    <source>
        <dbReference type="PROSITE" id="PS50110"/>
    </source>
</evidence>
<dbReference type="AlphaFoldDB" id="A0A0K1PFW6"/>
<organism evidence="4 5">
    <name type="scientific">Vulgatibacter incomptus</name>
    <dbReference type="NCBI Taxonomy" id="1391653"/>
    <lineage>
        <taxon>Bacteria</taxon>
        <taxon>Pseudomonadati</taxon>
        <taxon>Myxococcota</taxon>
        <taxon>Myxococcia</taxon>
        <taxon>Myxococcales</taxon>
        <taxon>Cystobacterineae</taxon>
        <taxon>Vulgatibacteraceae</taxon>
        <taxon>Vulgatibacter</taxon>
    </lineage>
</organism>
<dbReference type="InterPro" id="IPR011006">
    <property type="entry name" value="CheY-like_superfamily"/>
</dbReference>
<keyword evidence="1 2" id="KW-0597">Phosphoprotein</keyword>
<reference evidence="4 5" key="1">
    <citation type="submission" date="2015-08" db="EMBL/GenBank/DDBJ databases">
        <authorList>
            <person name="Babu N.S."/>
            <person name="Beckwith C.J."/>
            <person name="Beseler K.G."/>
            <person name="Brison A."/>
            <person name="Carone J.V."/>
            <person name="Caskin T.P."/>
            <person name="Diamond M."/>
            <person name="Durham M.E."/>
            <person name="Foxe J.M."/>
            <person name="Go M."/>
            <person name="Henderson B.A."/>
            <person name="Jones I.B."/>
            <person name="McGettigan J.A."/>
            <person name="Micheletti S.J."/>
            <person name="Nasrallah M.E."/>
            <person name="Ortiz D."/>
            <person name="Piller C.R."/>
            <person name="Privatt S.R."/>
            <person name="Schneider S.L."/>
            <person name="Sharp S."/>
            <person name="Smith T.C."/>
            <person name="Stanton J.D."/>
            <person name="Ullery H.E."/>
            <person name="Wilson R.J."/>
            <person name="Serrano M.G."/>
            <person name="Buck G."/>
            <person name="Lee V."/>
            <person name="Wang Y."/>
            <person name="Carvalho R."/>
            <person name="Voegtly L."/>
            <person name="Shi R."/>
            <person name="Duckworth R."/>
            <person name="Johnson A."/>
            <person name="Loviza R."/>
            <person name="Walstead R."/>
            <person name="Shah Z."/>
            <person name="Kiflezghi M."/>
            <person name="Wade K."/>
            <person name="Ball S.L."/>
            <person name="Bradley K.W."/>
            <person name="Asai D.J."/>
            <person name="Bowman C.A."/>
            <person name="Russell D.A."/>
            <person name="Pope W.H."/>
            <person name="Jacobs-Sera D."/>
            <person name="Hendrix R.W."/>
            <person name="Hatfull G.F."/>
        </authorList>
    </citation>
    <scope>NUCLEOTIDE SEQUENCE [LARGE SCALE GENOMIC DNA]</scope>
    <source>
        <strain evidence="4 5">DSM 27710</strain>
    </source>
</reference>
<dbReference type="InterPro" id="IPR050595">
    <property type="entry name" value="Bact_response_regulator"/>
</dbReference>